<reference evidence="2" key="1">
    <citation type="submission" date="2020-10" db="EMBL/GenBank/DDBJ databases">
        <authorList>
            <person name="Gilroy R."/>
        </authorList>
    </citation>
    <scope>NUCLEOTIDE SEQUENCE</scope>
    <source>
        <strain evidence="2">B1-13419</strain>
    </source>
</reference>
<keyword evidence="1" id="KW-1133">Transmembrane helix</keyword>
<evidence type="ECO:0000313" key="3">
    <source>
        <dbReference type="Proteomes" id="UP000823757"/>
    </source>
</evidence>
<dbReference type="Gene3D" id="2.170.120.40">
    <property type="entry name" value="YbbR-like domain"/>
    <property type="match status" value="1"/>
</dbReference>
<proteinExistence type="predicted"/>
<protein>
    <recommendedName>
        <fullName evidence="4">YbbR-like protein</fullName>
    </recommendedName>
</protein>
<dbReference type="AlphaFoldDB" id="A0A9D9IKA9"/>
<dbReference type="EMBL" id="JADIMD010000008">
    <property type="protein sequence ID" value="MBO8473770.1"/>
    <property type="molecule type" value="Genomic_DNA"/>
</dbReference>
<reference evidence="2" key="2">
    <citation type="journal article" date="2021" name="PeerJ">
        <title>Extensive microbial diversity within the chicken gut microbiome revealed by metagenomics and culture.</title>
        <authorList>
            <person name="Gilroy R."/>
            <person name="Ravi A."/>
            <person name="Getino M."/>
            <person name="Pursley I."/>
            <person name="Horton D.L."/>
            <person name="Alikhan N.F."/>
            <person name="Baker D."/>
            <person name="Gharbi K."/>
            <person name="Hall N."/>
            <person name="Watson M."/>
            <person name="Adriaenssens E.M."/>
            <person name="Foster-Nyarko E."/>
            <person name="Jarju S."/>
            <person name="Secka A."/>
            <person name="Antonio M."/>
            <person name="Oren A."/>
            <person name="Chaudhuri R.R."/>
            <person name="La Ragione R."/>
            <person name="Hildebrand F."/>
            <person name="Pallen M.J."/>
        </authorList>
    </citation>
    <scope>NUCLEOTIDE SEQUENCE</scope>
    <source>
        <strain evidence="2">B1-13419</strain>
    </source>
</reference>
<sequence length="322" mass="36722">MKKVFSRILQKLNVNGRDLPVFLLSLLLAFSVWFLYNLSLNYIDYLQVPIVAQCNIEGHSFESASSSDAIARCRTSGYNIIRIKSIGEKMPVRVPFKQMHSAGGEMFYVTAGDLQEYTHLIFGDNVSLEFFLTDTLYFRFPYETYKRVPVRPVYDLGFKSQYTIVGEMEVAPDSVFIYGEPYRLDKIDYIYTNPVKISDIHSEIHGITKLEPIKGIRFSDASVHYSADVVRYVEIQKTVSVTGANLPEDKYMVVYPSVATVKFRCEFPYNADVAADVNFHIDYADFLNSRSGKCIVRTNDLPPGVIGYSIEPEIFDCVVNDR</sequence>
<evidence type="ECO:0000256" key="1">
    <source>
        <dbReference type="SAM" id="Phobius"/>
    </source>
</evidence>
<feature type="transmembrane region" description="Helical" evidence="1">
    <location>
        <begin position="21"/>
        <end position="43"/>
    </location>
</feature>
<keyword evidence="1" id="KW-0812">Transmembrane</keyword>
<name>A0A9D9IKA9_9BACT</name>
<evidence type="ECO:0000313" key="2">
    <source>
        <dbReference type="EMBL" id="MBO8473770.1"/>
    </source>
</evidence>
<keyword evidence="1" id="KW-0472">Membrane</keyword>
<evidence type="ECO:0008006" key="4">
    <source>
        <dbReference type="Google" id="ProtNLM"/>
    </source>
</evidence>
<comment type="caution">
    <text evidence="2">The sequence shown here is derived from an EMBL/GenBank/DDBJ whole genome shotgun (WGS) entry which is preliminary data.</text>
</comment>
<organism evidence="2 3">
    <name type="scientific">Candidatus Cryptobacteroides faecigallinarum</name>
    <dbReference type="NCBI Taxonomy" id="2840763"/>
    <lineage>
        <taxon>Bacteria</taxon>
        <taxon>Pseudomonadati</taxon>
        <taxon>Bacteroidota</taxon>
        <taxon>Bacteroidia</taxon>
        <taxon>Bacteroidales</taxon>
        <taxon>Candidatus Cryptobacteroides</taxon>
    </lineage>
</organism>
<dbReference type="Proteomes" id="UP000823757">
    <property type="component" value="Unassembled WGS sequence"/>
</dbReference>
<gene>
    <name evidence="2" type="ORF">IAB91_00560</name>
</gene>
<accession>A0A9D9IKA9</accession>